<dbReference type="AlphaFoldDB" id="A0A5P1F5Z1"/>
<evidence type="ECO:0000313" key="2">
    <source>
        <dbReference type="EMBL" id="ONK72091.1"/>
    </source>
</evidence>
<dbReference type="SUPFAM" id="SSF52833">
    <property type="entry name" value="Thioredoxin-like"/>
    <property type="match status" value="1"/>
</dbReference>
<dbReference type="InterPro" id="IPR004882">
    <property type="entry name" value="Luc7-rel"/>
</dbReference>
<gene>
    <name evidence="2" type="ORF">A4U43_C04F15620</name>
</gene>
<dbReference type="GO" id="GO:0005685">
    <property type="term" value="C:U1 snRNP"/>
    <property type="evidence" value="ECO:0007669"/>
    <property type="project" value="InterPro"/>
</dbReference>
<evidence type="ECO:0000256" key="1">
    <source>
        <dbReference type="ARBA" id="ARBA00005655"/>
    </source>
</evidence>
<dbReference type="Gene3D" id="3.40.30.10">
    <property type="entry name" value="Glutaredoxin"/>
    <property type="match status" value="1"/>
</dbReference>
<dbReference type="Proteomes" id="UP000243459">
    <property type="component" value="Chromosome 4"/>
</dbReference>
<comment type="similarity">
    <text evidence="1">Belongs to the Luc7 family.</text>
</comment>
<proteinExistence type="inferred from homology"/>
<protein>
    <submittedName>
        <fullName evidence="2">Uncharacterized protein</fullName>
    </submittedName>
</protein>
<dbReference type="InterPro" id="IPR036249">
    <property type="entry name" value="Thioredoxin-like_sf"/>
</dbReference>
<dbReference type="OrthoDB" id="153872at2759"/>
<evidence type="ECO:0000313" key="3">
    <source>
        <dbReference type="Proteomes" id="UP000243459"/>
    </source>
</evidence>
<reference evidence="3" key="1">
    <citation type="journal article" date="2017" name="Nat. Commun.">
        <title>The asparagus genome sheds light on the origin and evolution of a young Y chromosome.</title>
        <authorList>
            <person name="Harkess A."/>
            <person name="Zhou J."/>
            <person name="Xu C."/>
            <person name="Bowers J.E."/>
            <person name="Van der Hulst R."/>
            <person name="Ayyampalayam S."/>
            <person name="Mercati F."/>
            <person name="Riccardi P."/>
            <person name="McKain M.R."/>
            <person name="Kakrana A."/>
            <person name="Tang H."/>
            <person name="Ray J."/>
            <person name="Groenendijk J."/>
            <person name="Arikit S."/>
            <person name="Mathioni S.M."/>
            <person name="Nakano M."/>
            <person name="Shan H."/>
            <person name="Telgmann-Rauber A."/>
            <person name="Kanno A."/>
            <person name="Yue Z."/>
            <person name="Chen H."/>
            <person name="Li W."/>
            <person name="Chen Y."/>
            <person name="Xu X."/>
            <person name="Zhang Y."/>
            <person name="Luo S."/>
            <person name="Chen H."/>
            <person name="Gao J."/>
            <person name="Mao Z."/>
            <person name="Pires J.C."/>
            <person name="Luo M."/>
            <person name="Kudrna D."/>
            <person name="Wing R.A."/>
            <person name="Meyers B.C."/>
            <person name="Yi K."/>
            <person name="Kong H."/>
            <person name="Lavrijsen P."/>
            <person name="Sunseri F."/>
            <person name="Falavigna A."/>
            <person name="Ye Y."/>
            <person name="Leebens-Mack J.H."/>
            <person name="Chen G."/>
        </authorList>
    </citation>
    <scope>NUCLEOTIDE SEQUENCE [LARGE SCALE GENOMIC DNA]</scope>
    <source>
        <strain evidence="3">cv. DH0086</strain>
    </source>
</reference>
<keyword evidence="3" id="KW-1185">Reference proteome</keyword>
<dbReference type="GO" id="GO:0006376">
    <property type="term" value="P:mRNA splice site recognition"/>
    <property type="evidence" value="ECO:0007669"/>
    <property type="project" value="InterPro"/>
</dbReference>
<name>A0A5P1F5Z1_ASPOF</name>
<dbReference type="PANTHER" id="PTHR12375">
    <property type="entry name" value="RNA-BINDING PROTEIN LUC7-RELATED"/>
    <property type="match status" value="1"/>
</dbReference>
<dbReference type="EMBL" id="CM007384">
    <property type="protein sequence ID" value="ONK72091.1"/>
    <property type="molecule type" value="Genomic_DNA"/>
</dbReference>
<accession>A0A5P1F5Z1</accession>
<dbReference type="GO" id="GO:0003729">
    <property type="term" value="F:mRNA binding"/>
    <property type="evidence" value="ECO:0007669"/>
    <property type="project" value="InterPro"/>
</dbReference>
<dbReference type="Gramene" id="ONK72091">
    <property type="protein sequence ID" value="ONK72091"/>
    <property type="gene ID" value="A4U43_C04F15620"/>
</dbReference>
<sequence length="177" mass="19337">MRSSIAEKPLFLAVAAYTLIADARSSAAFESDGSSSLPSPLLAARAIRASAAHRDASSVSSAYDEPLAGAGNRNPKHHEILHLRHSPEITAFSDRYSEFEKLNTKVLGVSVDSMYSVVHSDRHLADHFGGKLHLGYMQIREKLAEMQDQGGRNMMLQQIGGVNAIGFYKLCKVHQVM</sequence>
<organism evidence="2 3">
    <name type="scientific">Asparagus officinalis</name>
    <name type="common">Garden asparagus</name>
    <dbReference type="NCBI Taxonomy" id="4686"/>
    <lineage>
        <taxon>Eukaryota</taxon>
        <taxon>Viridiplantae</taxon>
        <taxon>Streptophyta</taxon>
        <taxon>Embryophyta</taxon>
        <taxon>Tracheophyta</taxon>
        <taxon>Spermatophyta</taxon>
        <taxon>Magnoliopsida</taxon>
        <taxon>Liliopsida</taxon>
        <taxon>Asparagales</taxon>
        <taxon>Asparagaceae</taxon>
        <taxon>Asparagoideae</taxon>
        <taxon>Asparagus</taxon>
    </lineage>
</organism>